<organism evidence="1">
    <name type="scientific">Lepeophtheirus salmonis</name>
    <name type="common">Salmon louse</name>
    <name type="synonym">Caligus salmonis</name>
    <dbReference type="NCBI Taxonomy" id="72036"/>
    <lineage>
        <taxon>Eukaryota</taxon>
        <taxon>Metazoa</taxon>
        <taxon>Ecdysozoa</taxon>
        <taxon>Arthropoda</taxon>
        <taxon>Crustacea</taxon>
        <taxon>Multicrustacea</taxon>
        <taxon>Hexanauplia</taxon>
        <taxon>Copepoda</taxon>
        <taxon>Siphonostomatoida</taxon>
        <taxon>Caligidae</taxon>
        <taxon>Lepeophtheirus</taxon>
    </lineage>
</organism>
<sequence length="45" mass="5397">MYIHCRDDLLPSRSVTMTSNSMVNNCCVLTKERRHKLIYRWRDPG</sequence>
<dbReference type="AlphaFoldDB" id="A0A0K2VJL0"/>
<name>A0A0K2VJL0_LEPSM</name>
<proteinExistence type="predicted"/>
<reference evidence="1" key="1">
    <citation type="submission" date="2014-05" db="EMBL/GenBank/DDBJ databases">
        <authorList>
            <person name="Chronopoulou M."/>
        </authorList>
    </citation>
    <scope>NUCLEOTIDE SEQUENCE</scope>
    <source>
        <tissue evidence="1">Whole organism</tissue>
    </source>
</reference>
<dbReference type="EMBL" id="HACA01032820">
    <property type="protein sequence ID" value="CDW50181.1"/>
    <property type="molecule type" value="Transcribed_RNA"/>
</dbReference>
<evidence type="ECO:0000313" key="1">
    <source>
        <dbReference type="EMBL" id="CDW50181.1"/>
    </source>
</evidence>
<protein>
    <submittedName>
        <fullName evidence="1">Uncharacterized protein</fullName>
    </submittedName>
</protein>
<accession>A0A0K2VJL0</accession>